<protein>
    <submittedName>
        <fullName evidence="2">Uncharacterized protein</fullName>
    </submittedName>
</protein>
<feature type="region of interest" description="Disordered" evidence="1">
    <location>
        <begin position="221"/>
        <end position="262"/>
    </location>
</feature>
<feature type="compositionally biased region" description="Low complexity" evidence="1">
    <location>
        <begin position="178"/>
        <end position="193"/>
    </location>
</feature>
<gene>
    <name evidence="2" type="ORF">WN944_015208</name>
</gene>
<reference evidence="2 3" key="1">
    <citation type="submission" date="2024-05" db="EMBL/GenBank/DDBJ databases">
        <title>Haplotype-resolved chromosome-level genome assembly of Huyou (Citrus changshanensis).</title>
        <authorList>
            <person name="Miao C."/>
            <person name="Chen W."/>
            <person name="Wu Y."/>
            <person name="Wang L."/>
            <person name="Zhao S."/>
            <person name="Grierson D."/>
            <person name="Xu C."/>
            <person name="Chen K."/>
        </authorList>
    </citation>
    <scope>NUCLEOTIDE SEQUENCE [LARGE SCALE GENOMIC DNA]</scope>
    <source>
        <strain evidence="2">01-14</strain>
        <tissue evidence="2">Leaf</tissue>
    </source>
</reference>
<keyword evidence="3" id="KW-1185">Reference proteome</keyword>
<feature type="compositionally biased region" description="Polar residues" evidence="1">
    <location>
        <begin position="232"/>
        <end position="259"/>
    </location>
</feature>
<sequence length="325" mass="33260">MDPNQQIPQGGGNPQGPNAQQGNPSGPNGQQIRPPWPWPAYFPCCPWPMFLPYFPPYLHYPFDAHVGLGIPGQGGAVPRFAGVPNGGVGTQGRGGAAGVGRQGQGGIAPAGVYGGIGIQGQGGAMAGAAGVQNDGAGPRPINAQNGGIPAQAVWVPDVGGNAPAGEQQLDERGPASMMKKPPTSPTLSSSMEPNHAPLAVVKDGNLQVHVPGAVPQQLDPANAVHVPGADPQQGSPATAKSSTRAKSITSANGGSAESTKANMNVKAANNAKAITKAKAAKAKPRVTYNVNYIYQYNAYNVNSPCTNVIAINNKAYPQQAYQYLK</sequence>
<proteinExistence type="predicted"/>
<dbReference type="Proteomes" id="UP001428341">
    <property type="component" value="Unassembled WGS sequence"/>
</dbReference>
<name>A0AAP0QJE4_9ROSI</name>
<accession>A0AAP0QJE4</accession>
<evidence type="ECO:0000313" key="3">
    <source>
        <dbReference type="Proteomes" id="UP001428341"/>
    </source>
</evidence>
<comment type="caution">
    <text evidence="2">The sequence shown here is derived from an EMBL/GenBank/DDBJ whole genome shotgun (WGS) entry which is preliminary data.</text>
</comment>
<organism evidence="2 3">
    <name type="scientific">Citrus x changshan-huyou</name>
    <dbReference type="NCBI Taxonomy" id="2935761"/>
    <lineage>
        <taxon>Eukaryota</taxon>
        <taxon>Viridiplantae</taxon>
        <taxon>Streptophyta</taxon>
        <taxon>Embryophyta</taxon>
        <taxon>Tracheophyta</taxon>
        <taxon>Spermatophyta</taxon>
        <taxon>Magnoliopsida</taxon>
        <taxon>eudicotyledons</taxon>
        <taxon>Gunneridae</taxon>
        <taxon>Pentapetalae</taxon>
        <taxon>rosids</taxon>
        <taxon>malvids</taxon>
        <taxon>Sapindales</taxon>
        <taxon>Rutaceae</taxon>
        <taxon>Aurantioideae</taxon>
        <taxon>Citrus</taxon>
    </lineage>
</organism>
<dbReference type="EMBL" id="JBCGBO010000005">
    <property type="protein sequence ID" value="KAK9200013.1"/>
    <property type="molecule type" value="Genomic_DNA"/>
</dbReference>
<evidence type="ECO:0000256" key="1">
    <source>
        <dbReference type="SAM" id="MobiDB-lite"/>
    </source>
</evidence>
<feature type="region of interest" description="Disordered" evidence="1">
    <location>
        <begin position="1"/>
        <end position="32"/>
    </location>
</feature>
<feature type="compositionally biased region" description="Low complexity" evidence="1">
    <location>
        <begin position="15"/>
        <end position="31"/>
    </location>
</feature>
<evidence type="ECO:0000313" key="2">
    <source>
        <dbReference type="EMBL" id="KAK9200013.1"/>
    </source>
</evidence>
<feature type="region of interest" description="Disordered" evidence="1">
    <location>
        <begin position="161"/>
        <end position="193"/>
    </location>
</feature>
<dbReference type="AlphaFoldDB" id="A0AAP0QJE4"/>